<dbReference type="EMBL" id="NAAD01000002">
    <property type="protein sequence ID" value="ORJ62959.1"/>
    <property type="molecule type" value="Genomic_DNA"/>
</dbReference>
<organism evidence="2 3">
    <name type="scientific">Geothermobacter hydrogeniphilus</name>
    <dbReference type="NCBI Taxonomy" id="1969733"/>
    <lineage>
        <taxon>Bacteria</taxon>
        <taxon>Pseudomonadati</taxon>
        <taxon>Thermodesulfobacteriota</taxon>
        <taxon>Desulfuromonadia</taxon>
        <taxon>Desulfuromonadales</taxon>
        <taxon>Geothermobacteraceae</taxon>
        <taxon>Geothermobacter</taxon>
    </lineage>
</organism>
<keyword evidence="1" id="KW-0472">Membrane</keyword>
<evidence type="ECO:0000313" key="3">
    <source>
        <dbReference type="Proteomes" id="UP000193136"/>
    </source>
</evidence>
<keyword evidence="3" id="KW-1185">Reference proteome</keyword>
<gene>
    <name evidence="2" type="ORF">B5V00_02600</name>
</gene>
<dbReference type="OrthoDB" id="9852670at2"/>
<dbReference type="RefSeq" id="WP_085009199.1">
    <property type="nucleotide sequence ID" value="NZ_NAAD01000002.1"/>
</dbReference>
<protein>
    <submittedName>
        <fullName evidence="2">Uncharacterized protein</fullName>
    </submittedName>
</protein>
<name>A0A1X0YCX9_9BACT</name>
<feature type="transmembrane region" description="Helical" evidence="1">
    <location>
        <begin position="68"/>
        <end position="89"/>
    </location>
</feature>
<feature type="transmembrane region" description="Helical" evidence="1">
    <location>
        <begin position="101"/>
        <end position="122"/>
    </location>
</feature>
<keyword evidence="1" id="KW-0812">Transmembrane</keyword>
<accession>A0A1X0YCX9</accession>
<dbReference type="AlphaFoldDB" id="A0A1X0YCX9"/>
<sequence>MPRTPRGTPERRNSGRDPNLHVLRAAGLLGWLCLLAGLLVLAAAKPETQGYFDRVNDIQRRLYWKRDLLHYALNFFIAGFGFSIAGLIFNATRLKRQGDFIYISVILLGIASLAAIVGYLLAFTG</sequence>
<proteinExistence type="predicted"/>
<evidence type="ECO:0000256" key="1">
    <source>
        <dbReference type="SAM" id="Phobius"/>
    </source>
</evidence>
<reference evidence="2 3" key="1">
    <citation type="submission" date="2017-03" db="EMBL/GenBank/DDBJ databases">
        <title>Genome sequence of Geothermobacter sp. EPR-M, Deep-Sea Iron Reducer.</title>
        <authorList>
            <person name="Tully B."/>
            <person name="Savalia P."/>
            <person name="Abuyen K."/>
            <person name="Baughan C."/>
            <person name="Romero E."/>
            <person name="Ronkowski C."/>
            <person name="Torres B."/>
            <person name="Tremblay J."/>
            <person name="Trujillo A."/>
            <person name="Tyler M."/>
            <person name="Perez-Rodriguez I."/>
            <person name="Amend J."/>
        </authorList>
    </citation>
    <scope>NUCLEOTIDE SEQUENCE [LARGE SCALE GENOMIC DNA]</scope>
    <source>
        <strain evidence="2 3">EPR-M</strain>
    </source>
</reference>
<keyword evidence="1" id="KW-1133">Transmembrane helix</keyword>
<dbReference type="STRING" id="1969733.B5V00_02600"/>
<comment type="caution">
    <text evidence="2">The sequence shown here is derived from an EMBL/GenBank/DDBJ whole genome shotgun (WGS) entry which is preliminary data.</text>
</comment>
<evidence type="ECO:0000313" key="2">
    <source>
        <dbReference type="EMBL" id="ORJ62959.1"/>
    </source>
</evidence>
<dbReference type="Proteomes" id="UP000193136">
    <property type="component" value="Unassembled WGS sequence"/>
</dbReference>